<keyword evidence="1" id="KW-0472">Membrane</keyword>
<protein>
    <submittedName>
        <fullName evidence="2">Uncharacterized protein</fullName>
    </submittedName>
</protein>
<proteinExistence type="predicted"/>
<gene>
    <name evidence="2" type="ORF">B0H16DRAFT_1591818</name>
</gene>
<reference evidence="2" key="1">
    <citation type="submission" date="2023-03" db="EMBL/GenBank/DDBJ databases">
        <title>Massive genome expansion in bonnet fungi (Mycena s.s.) driven by repeated elements and novel gene families across ecological guilds.</title>
        <authorList>
            <consortium name="Lawrence Berkeley National Laboratory"/>
            <person name="Harder C.B."/>
            <person name="Miyauchi S."/>
            <person name="Viragh M."/>
            <person name="Kuo A."/>
            <person name="Thoen E."/>
            <person name="Andreopoulos B."/>
            <person name="Lu D."/>
            <person name="Skrede I."/>
            <person name="Drula E."/>
            <person name="Henrissat B."/>
            <person name="Morin E."/>
            <person name="Kohler A."/>
            <person name="Barry K."/>
            <person name="LaButti K."/>
            <person name="Morin E."/>
            <person name="Salamov A."/>
            <person name="Lipzen A."/>
            <person name="Mereny Z."/>
            <person name="Hegedus B."/>
            <person name="Baldrian P."/>
            <person name="Stursova M."/>
            <person name="Weitz H."/>
            <person name="Taylor A."/>
            <person name="Grigoriev I.V."/>
            <person name="Nagy L.G."/>
            <person name="Martin F."/>
            <person name="Kauserud H."/>
        </authorList>
    </citation>
    <scope>NUCLEOTIDE SEQUENCE</scope>
    <source>
        <strain evidence="2">CBHHK182m</strain>
    </source>
</reference>
<feature type="transmembrane region" description="Helical" evidence="1">
    <location>
        <begin position="20"/>
        <end position="38"/>
    </location>
</feature>
<name>A0AAD7HTP5_9AGAR</name>
<dbReference type="AlphaFoldDB" id="A0AAD7HTP5"/>
<organism evidence="2 3">
    <name type="scientific">Mycena metata</name>
    <dbReference type="NCBI Taxonomy" id="1033252"/>
    <lineage>
        <taxon>Eukaryota</taxon>
        <taxon>Fungi</taxon>
        <taxon>Dikarya</taxon>
        <taxon>Basidiomycota</taxon>
        <taxon>Agaricomycotina</taxon>
        <taxon>Agaricomycetes</taxon>
        <taxon>Agaricomycetidae</taxon>
        <taxon>Agaricales</taxon>
        <taxon>Marasmiineae</taxon>
        <taxon>Mycenaceae</taxon>
        <taxon>Mycena</taxon>
    </lineage>
</organism>
<accession>A0AAD7HTP5</accession>
<evidence type="ECO:0000313" key="3">
    <source>
        <dbReference type="Proteomes" id="UP001215598"/>
    </source>
</evidence>
<keyword evidence="1" id="KW-1133">Transmembrane helix</keyword>
<keyword evidence="1" id="KW-0812">Transmembrane</keyword>
<sequence length="153" mass="16933">MFGVWNEPQLDVFEPLIAGLRIKSWCILISISALGAFFGRGEAMMTDCTARRVMESGDFLGSAFLRYLSLRILLFFLGGELLRVFGFLLSFGDVSLFFFGRARRTMSGSTASASGFSSCACYQIPLFAFTFHDNIVDNMLNAFAAPRTNGWTA</sequence>
<evidence type="ECO:0000256" key="1">
    <source>
        <dbReference type="SAM" id="Phobius"/>
    </source>
</evidence>
<evidence type="ECO:0000313" key="2">
    <source>
        <dbReference type="EMBL" id="KAJ7726933.1"/>
    </source>
</evidence>
<comment type="caution">
    <text evidence="2">The sequence shown here is derived from an EMBL/GenBank/DDBJ whole genome shotgun (WGS) entry which is preliminary data.</text>
</comment>
<keyword evidence="3" id="KW-1185">Reference proteome</keyword>
<dbReference type="EMBL" id="JARKIB010000183">
    <property type="protein sequence ID" value="KAJ7726933.1"/>
    <property type="molecule type" value="Genomic_DNA"/>
</dbReference>
<dbReference type="Proteomes" id="UP001215598">
    <property type="component" value="Unassembled WGS sequence"/>
</dbReference>